<dbReference type="GO" id="GO:0006313">
    <property type="term" value="P:DNA transposition"/>
    <property type="evidence" value="ECO:0007669"/>
    <property type="project" value="InterPro"/>
</dbReference>
<organism evidence="1">
    <name type="scientific">bioreactor metagenome</name>
    <dbReference type="NCBI Taxonomy" id="1076179"/>
    <lineage>
        <taxon>unclassified sequences</taxon>
        <taxon>metagenomes</taxon>
        <taxon>ecological metagenomes</taxon>
    </lineage>
</organism>
<comment type="caution">
    <text evidence="1">The sequence shown here is derived from an EMBL/GenBank/DDBJ whole genome shotgun (WGS) entry which is preliminary data.</text>
</comment>
<dbReference type="Pfam" id="PF01527">
    <property type="entry name" value="HTH_Tnp_1"/>
    <property type="match status" value="1"/>
</dbReference>
<dbReference type="InterPro" id="IPR002514">
    <property type="entry name" value="Transposase_8"/>
</dbReference>
<protein>
    <recommendedName>
        <fullName evidence="2">Transposase</fullName>
    </recommendedName>
</protein>
<dbReference type="EMBL" id="VSSQ01011095">
    <property type="protein sequence ID" value="MPM45984.1"/>
    <property type="molecule type" value="Genomic_DNA"/>
</dbReference>
<gene>
    <name evidence="1" type="ORF">SDC9_92678</name>
</gene>
<dbReference type="GO" id="GO:0004803">
    <property type="term" value="F:transposase activity"/>
    <property type="evidence" value="ECO:0007669"/>
    <property type="project" value="InterPro"/>
</dbReference>
<dbReference type="AlphaFoldDB" id="A0A645A8C0"/>
<evidence type="ECO:0000313" key="1">
    <source>
        <dbReference type="EMBL" id="MPM45984.1"/>
    </source>
</evidence>
<name>A0A645A8C0_9ZZZZ</name>
<proteinExistence type="predicted"/>
<dbReference type="InterPro" id="IPR009057">
    <property type="entry name" value="Homeodomain-like_sf"/>
</dbReference>
<accession>A0A645A8C0</accession>
<dbReference type="SUPFAM" id="SSF46689">
    <property type="entry name" value="Homeodomain-like"/>
    <property type="match status" value="1"/>
</dbReference>
<reference evidence="1" key="1">
    <citation type="submission" date="2019-08" db="EMBL/GenBank/DDBJ databases">
        <authorList>
            <person name="Kucharzyk K."/>
            <person name="Murdoch R.W."/>
            <person name="Higgins S."/>
            <person name="Loffler F."/>
        </authorList>
    </citation>
    <scope>NUCLEOTIDE SEQUENCE</scope>
</reference>
<sequence>MKRYSAEFKEALIRKMMPPENVPILRLAEESGVSYVTLAKWREEVRSGGEAAPGNGEQPDRWSSEDKFLIVLETGVCQPTCRFSGLKVSRALSSFSGLSHTTFSSSRFLTGRVFHRSGYFRFASSNTCFLAAGGADFFCLHALVERLVLRK</sequence>
<dbReference type="GO" id="GO:0003677">
    <property type="term" value="F:DNA binding"/>
    <property type="evidence" value="ECO:0007669"/>
    <property type="project" value="InterPro"/>
</dbReference>
<evidence type="ECO:0008006" key="2">
    <source>
        <dbReference type="Google" id="ProtNLM"/>
    </source>
</evidence>